<proteinExistence type="predicted"/>
<keyword evidence="2" id="KW-0449">Lipoprotein</keyword>
<sequence>MNTADAVALRQKVKEQAESTKTVSSDFKQFKHLDFLSNDIESNGKLFFKAPDLVKWEYTEPFAYSILFKNQTLYINDDGNKSNMDVGSNKIFKQLNELITSSIRGDMFDEEQFTISYFTKDEDNLVYFLPKDEQFAEFIKAFHITFNTNGEVDEVKMIEPSGDYTQILFSNRILNQPLSDADFAQ</sequence>
<reference evidence="2 3" key="1">
    <citation type="submission" date="2019-05" db="EMBL/GenBank/DDBJ databases">
        <title>Genome sequencing of F202Z8.</title>
        <authorList>
            <person name="Kwon Y.M."/>
        </authorList>
    </citation>
    <scope>NUCLEOTIDE SEQUENCE [LARGE SCALE GENOMIC DNA]</scope>
    <source>
        <strain evidence="2 3">F202Z8</strain>
    </source>
</reference>
<name>A0A5B7SV34_9FLAO</name>
<evidence type="ECO:0000256" key="1">
    <source>
        <dbReference type="ARBA" id="ARBA00022729"/>
    </source>
</evidence>
<dbReference type="InterPro" id="IPR029046">
    <property type="entry name" value="LolA/LolB/LppX"/>
</dbReference>
<dbReference type="PANTHER" id="PTHR35869:SF1">
    <property type="entry name" value="OUTER-MEMBRANE LIPOPROTEIN CARRIER PROTEIN"/>
    <property type="match status" value="1"/>
</dbReference>
<protein>
    <submittedName>
        <fullName evidence="2">Outer membrane lipoprotein carrier protein LolA</fullName>
    </submittedName>
</protein>
<dbReference type="Proteomes" id="UP000310017">
    <property type="component" value="Chromosome"/>
</dbReference>
<dbReference type="Pfam" id="PF03548">
    <property type="entry name" value="LolA"/>
    <property type="match status" value="1"/>
</dbReference>
<evidence type="ECO:0000313" key="2">
    <source>
        <dbReference type="EMBL" id="QCX02397.1"/>
    </source>
</evidence>
<dbReference type="AlphaFoldDB" id="A0A5B7SV34"/>
<dbReference type="Gene3D" id="2.50.20.10">
    <property type="entry name" value="Lipoprotein localisation LolA/LolB/LppX"/>
    <property type="match status" value="1"/>
</dbReference>
<dbReference type="EMBL" id="CP040710">
    <property type="protein sequence ID" value="QCX02397.1"/>
    <property type="molecule type" value="Genomic_DNA"/>
</dbReference>
<keyword evidence="3" id="KW-1185">Reference proteome</keyword>
<dbReference type="OrthoDB" id="1027451at2"/>
<gene>
    <name evidence="2" type="ORF">FGM00_15710</name>
</gene>
<organism evidence="2 3">
    <name type="scientific">Aggregatimonas sangjinii</name>
    <dbReference type="NCBI Taxonomy" id="2583587"/>
    <lineage>
        <taxon>Bacteria</taxon>
        <taxon>Pseudomonadati</taxon>
        <taxon>Bacteroidota</taxon>
        <taxon>Flavobacteriia</taxon>
        <taxon>Flavobacteriales</taxon>
        <taxon>Flavobacteriaceae</taxon>
        <taxon>Aggregatimonas</taxon>
    </lineage>
</organism>
<evidence type="ECO:0000313" key="3">
    <source>
        <dbReference type="Proteomes" id="UP000310017"/>
    </source>
</evidence>
<accession>A0A5B7SV34</accession>
<dbReference type="InterPro" id="IPR004564">
    <property type="entry name" value="OM_lipoprot_carrier_LolA-like"/>
</dbReference>
<dbReference type="PANTHER" id="PTHR35869">
    <property type="entry name" value="OUTER-MEMBRANE LIPOPROTEIN CARRIER PROTEIN"/>
    <property type="match status" value="1"/>
</dbReference>
<dbReference type="CDD" id="cd16325">
    <property type="entry name" value="LolA"/>
    <property type="match status" value="1"/>
</dbReference>
<dbReference type="KEGG" id="asag:FGM00_15710"/>
<dbReference type="SUPFAM" id="SSF89392">
    <property type="entry name" value="Prokaryotic lipoproteins and lipoprotein localization factors"/>
    <property type="match status" value="1"/>
</dbReference>
<keyword evidence="1" id="KW-0732">Signal</keyword>